<keyword evidence="6" id="KW-0862">Zinc</keyword>
<keyword evidence="12" id="KW-1185">Reference proteome</keyword>
<dbReference type="InterPro" id="IPR045473">
    <property type="entry name" value="ASM_C"/>
</dbReference>
<dbReference type="AlphaFoldDB" id="A0A8J2P0S7"/>
<dbReference type="EMBL" id="CAJVCH010136511">
    <property type="protein sequence ID" value="CAG7726514.1"/>
    <property type="molecule type" value="Genomic_DNA"/>
</dbReference>
<dbReference type="PANTHER" id="PTHR10340">
    <property type="entry name" value="SPHINGOMYELIN PHOSPHODIESTERASE"/>
    <property type="match status" value="1"/>
</dbReference>
<dbReference type="GO" id="GO:0005615">
    <property type="term" value="C:extracellular space"/>
    <property type="evidence" value="ECO:0007669"/>
    <property type="project" value="TreeGrafter"/>
</dbReference>
<dbReference type="GO" id="GO:0005764">
    <property type="term" value="C:lysosome"/>
    <property type="evidence" value="ECO:0007669"/>
    <property type="project" value="TreeGrafter"/>
</dbReference>
<feature type="domain" description="Saposin B-type" evidence="10">
    <location>
        <begin position="124"/>
        <end position="209"/>
    </location>
</feature>
<proteinExistence type="inferred from homology"/>
<dbReference type="InterPro" id="IPR041805">
    <property type="entry name" value="ASMase/PPN1_MPP"/>
</dbReference>
<evidence type="ECO:0000259" key="10">
    <source>
        <dbReference type="PROSITE" id="PS50015"/>
    </source>
</evidence>
<keyword evidence="3" id="KW-0479">Metal-binding</keyword>
<dbReference type="Pfam" id="PF00149">
    <property type="entry name" value="Metallophos"/>
    <property type="match status" value="1"/>
</dbReference>
<evidence type="ECO:0000256" key="7">
    <source>
        <dbReference type="ARBA" id="ARBA00023157"/>
    </source>
</evidence>
<dbReference type="Pfam" id="PF19272">
    <property type="entry name" value="ASMase_C"/>
    <property type="match status" value="1"/>
</dbReference>
<dbReference type="GO" id="GO:0046872">
    <property type="term" value="F:metal ion binding"/>
    <property type="evidence" value="ECO:0007669"/>
    <property type="project" value="UniProtKB-KW"/>
</dbReference>
<reference evidence="11" key="1">
    <citation type="submission" date="2021-06" db="EMBL/GenBank/DDBJ databases">
        <authorList>
            <person name="Hodson N. C."/>
            <person name="Mongue J. A."/>
            <person name="Jaron S. K."/>
        </authorList>
    </citation>
    <scope>NUCLEOTIDE SEQUENCE</scope>
</reference>
<keyword evidence="5" id="KW-0378">Hydrolase</keyword>
<dbReference type="Proteomes" id="UP000708208">
    <property type="component" value="Unassembled WGS sequence"/>
</dbReference>
<dbReference type="InterPro" id="IPR004843">
    <property type="entry name" value="Calcineurin-like_PHP"/>
</dbReference>
<dbReference type="InterPro" id="IPR008139">
    <property type="entry name" value="SaposinB_dom"/>
</dbReference>
<dbReference type="OrthoDB" id="282973at2759"/>
<keyword evidence="7" id="KW-1015">Disulfide bond</keyword>
<comment type="caution">
    <text evidence="11">The sequence shown here is derived from an EMBL/GenBank/DDBJ whole genome shotgun (WGS) entry which is preliminary data.</text>
</comment>
<sequence>MDFALEFLQSIIPNILTNWSAPIEERVWTNVYANECFEFALRLQDNVMGLIVPLLALVSLGGWANNATKDSSFLSRAFKDSTRNWMSNDFISSNINSAPVWLGLPMMLRPLEHVLKHGSESARSVAACETCKIGIGLAMDYVREANSSDSLLHFAESTCKWFRLLDKDMCKGVVREFGPTLAHLALHTNLTSDQLCGAALQSTGCTSSDPPQWDVLDRGAYETFLKVPLPTPVTSTEARKETESSRRLKILHLTDVHMDPHYKPGSEANCKKEVCCRGPLVSTEAQAGFYGDYRYCDLPYHTFESSLAHIAQTHQDLSMIYLTGDLVPHTGLGWVTEREEVEDIIRNVSNTISRYFPKIPIIPVLGNHDTLPMNQFSSPGAPPEVSTDWVYSTAASAWSKWLSRRALKSFRKAGYYSRVVHSRLRIIVLNTNFCFTSNFWQLNDGKDPGGQLQWLADQLQEAEDAGQRVHILGHIPPNFEACLNVWSRNFYEIITRYNSVIAAQFYGHTHHDDFSLYYHPVERNRPISSFWVGASLTPYIELNPGYKIFIAEGGRKSEFNILDHETWIFNLTEANLSPNRPPEWFRLYSAKEAYALENLSLEALHGFVERMARNQTAFDVFNLHFYKAADVQGNKACDSACRKRMLCNIVSPYYNKYVECVLTESREENVLPESIFLPSNSTQTEVNPYSQWSVPRVMGAKTKSYMSRKGRF</sequence>
<dbReference type="CDD" id="cd00842">
    <property type="entry name" value="MPP_ASMase"/>
    <property type="match status" value="1"/>
</dbReference>
<comment type="cofactor">
    <cofactor evidence="1">
        <name>Zn(2+)</name>
        <dbReference type="ChEBI" id="CHEBI:29105"/>
    </cofactor>
</comment>
<protein>
    <recommendedName>
        <fullName evidence="10">Saposin B-type domain-containing protein</fullName>
    </recommendedName>
</protein>
<gene>
    <name evidence="11" type="ORF">AFUS01_LOCUS15424</name>
</gene>
<evidence type="ECO:0000256" key="1">
    <source>
        <dbReference type="ARBA" id="ARBA00001947"/>
    </source>
</evidence>
<evidence type="ECO:0000256" key="8">
    <source>
        <dbReference type="ARBA" id="ARBA00023180"/>
    </source>
</evidence>
<evidence type="ECO:0000256" key="2">
    <source>
        <dbReference type="ARBA" id="ARBA00008234"/>
    </source>
</evidence>
<dbReference type="GO" id="GO:0046513">
    <property type="term" value="P:ceramide biosynthetic process"/>
    <property type="evidence" value="ECO:0007669"/>
    <property type="project" value="TreeGrafter"/>
</dbReference>
<evidence type="ECO:0000256" key="9">
    <source>
        <dbReference type="ARBA" id="ARBA00047268"/>
    </source>
</evidence>
<comment type="similarity">
    <text evidence="2">Belongs to the acid sphingomyelinase family.</text>
</comment>
<evidence type="ECO:0000313" key="12">
    <source>
        <dbReference type="Proteomes" id="UP000708208"/>
    </source>
</evidence>
<evidence type="ECO:0000256" key="6">
    <source>
        <dbReference type="ARBA" id="ARBA00022833"/>
    </source>
</evidence>
<evidence type="ECO:0000256" key="3">
    <source>
        <dbReference type="ARBA" id="ARBA00022723"/>
    </source>
</evidence>
<dbReference type="GO" id="GO:0016020">
    <property type="term" value="C:membrane"/>
    <property type="evidence" value="ECO:0007669"/>
    <property type="project" value="GOC"/>
</dbReference>
<dbReference type="SMART" id="SM00741">
    <property type="entry name" value="SapB"/>
    <property type="match status" value="1"/>
</dbReference>
<keyword evidence="4" id="KW-0732">Signal</keyword>
<dbReference type="GO" id="GO:0006685">
    <property type="term" value="P:sphingomyelin catabolic process"/>
    <property type="evidence" value="ECO:0007669"/>
    <property type="project" value="TreeGrafter"/>
</dbReference>
<evidence type="ECO:0000313" key="11">
    <source>
        <dbReference type="EMBL" id="CAG7726514.1"/>
    </source>
</evidence>
<keyword evidence="8" id="KW-0325">Glycoprotein</keyword>
<dbReference type="PROSITE" id="PS50015">
    <property type="entry name" value="SAP_B"/>
    <property type="match status" value="1"/>
</dbReference>
<accession>A0A8J2P0S7</accession>
<dbReference type="GO" id="GO:0061750">
    <property type="term" value="F:acid sphingomyelin phosphodiesterase activity"/>
    <property type="evidence" value="ECO:0007669"/>
    <property type="project" value="TreeGrafter"/>
</dbReference>
<name>A0A8J2P0S7_9HEXA</name>
<evidence type="ECO:0000256" key="5">
    <source>
        <dbReference type="ARBA" id="ARBA00022801"/>
    </source>
</evidence>
<organism evidence="11 12">
    <name type="scientific">Allacma fusca</name>
    <dbReference type="NCBI Taxonomy" id="39272"/>
    <lineage>
        <taxon>Eukaryota</taxon>
        <taxon>Metazoa</taxon>
        <taxon>Ecdysozoa</taxon>
        <taxon>Arthropoda</taxon>
        <taxon>Hexapoda</taxon>
        <taxon>Collembola</taxon>
        <taxon>Symphypleona</taxon>
        <taxon>Sminthuridae</taxon>
        <taxon>Allacma</taxon>
    </lineage>
</organism>
<comment type="catalytic activity">
    <reaction evidence="9">
        <text>a sphingomyelin + H2O = phosphocholine + an N-acylsphing-4-enine + H(+)</text>
        <dbReference type="Rhea" id="RHEA:19253"/>
        <dbReference type="ChEBI" id="CHEBI:15377"/>
        <dbReference type="ChEBI" id="CHEBI:15378"/>
        <dbReference type="ChEBI" id="CHEBI:17636"/>
        <dbReference type="ChEBI" id="CHEBI:52639"/>
        <dbReference type="ChEBI" id="CHEBI:295975"/>
        <dbReference type="EC" id="3.1.4.12"/>
    </reaction>
    <physiologicalReaction direction="left-to-right" evidence="9">
        <dbReference type="Rhea" id="RHEA:19254"/>
    </physiologicalReaction>
</comment>
<dbReference type="PANTHER" id="PTHR10340:SF29">
    <property type="entry name" value="SPHINGOMYELIN PHOSPHODIESTERASE"/>
    <property type="match status" value="1"/>
</dbReference>
<evidence type="ECO:0000256" key="4">
    <source>
        <dbReference type="ARBA" id="ARBA00022729"/>
    </source>
</evidence>